<accession>A0A0M2HMQ8</accession>
<keyword evidence="5" id="KW-1185">Reference proteome</keyword>
<feature type="transmembrane region" description="Helical" evidence="2">
    <location>
        <begin position="37"/>
        <end position="57"/>
    </location>
</feature>
<reference evidence="4 5" key="1">
    <citation type="submission" date="2015-02" db="EMBL/GenBank/DDBJ databases">
        <title>Draft genome sequences of ten Microbacterium spp. with emphasis on heavy metal contaminated environments.</title>
        <authorList>
            <person name="Corretto E."/>
        </authorList>
    </citation>
    <scope>NUCLEOTIDE SEQUENCE [LARGE SCALE GENOMIC DNA]</scope>
    <source>
        <strain evidence="4 5">DSM 8608</strain>
    </source>
</reference>
<dbReference type="Proteomes" id="UP000034098">
    <property type="component" value="Unassembled WGS sequence"/>
</dbReference>
<keyword evidence="2" id="KW-0472">Membrane</keyword>
<dbReference type="Pfam" id="PF20712">
    <property type="entry name" value="CyanoTRADDas_TM"/>
    <property type="match status" value="1"/>
</dbReference>
<comment type="caution">
    <text evidence="4">The sequence shown here is derived from an EMBL/GenBank/DDBJ whole genome shotgun (WGS) entry which is preliminary data.</text>
</comment>
<proteinExistence type="predicted"/>
<feature type="transmembrane region" description="Helical" evidence="2">
    <location>
        <begin position="178"/>
        <end position="199"/>
    </location>
</feature>
<keyword evidence="2" id="KW-1133">Transmembrane helix</keyword>
<feature type="domain" description="Cyanobacterial TRADD-N associated 2 transmembrane" evidence="3">
    <location>
        <begin position="140"/>
        <end position="209"/>
    </location>
</feature>
<name>A0A0M2HMQ8_MICTR</name>
<feature type="transmembrane region" description="Helical" evidence="2">
    <location>
        <begin position="63"/>
        <end position="87"/>
    </location>
</feature>
<gene>
    <name evidence="4" type="ORF">RS82_00067</name>
</gene>
<evidence type="ECO:0000313" key="5">
    <source>
        <dbReference type="Proteomes" id="UP000034098"/>
    </source>
</evidence>
<dbReference type="PATRIC" id="fig|69370.6.peg.68"/>
<organism evidence="4 5">
    <name type="scientific">Microbacterium trichothecenolyticum</name>
    <name type="common">Aureobacterium trichothecenolyticum</name>
    <dbReference type="NCBI Taxonomy" id="69370"/>
    <lineage>
        <taxon>Bacteria</taxon>
        <taxon>Bacillati</taxon>
        <taxon>Actinomycetota</taxon>
        <taxon>Actinomycetes</taxon>
        <taxon>Micrococcales</taxon>
        <taxon>Microbacteriaceae</taxon>
        <taxon>Microbacterium</taxon>
    </lineage>
</organism>
<dbReference type="AlphaFoldDB" id="A0A0M2HMQ8"/>
<feature type="compositionally biased region" description="Basic and acidic residues" evidence="1">
    <location>
        <begin position="268"/>
        <end position="277"/>
    </location>
</feature>
<evidence type="ECO:0000256" key="1">
    <source>
        <dbReference type="SAM" id="MobiDB-lite"/>
    </source>
</evidence>
<dbReference type="EMBL" id="JYJA01000012">
    <property type="protein sequence ID" value="KJL45705.1"/>
    <property type="molecule type" value="Genomic_DNA"/>
</dbReference>
<dbReference type="InterPro" id="IPR048567">
    <property type="entry name" value="CyanoTRADDas_TM"/>
</dbReference>
<sequence>MPPSSAGSSIDLVAASDEQAWQESEERKKAISSRNKWALIAIPLAIVGVGIVVWWFVDPTVNYWLSYLGWLLGGWGIGASVTLPFAVSSRKRAYLQRRKDLRESAEIIGGLTEASSIPTMADLLQLNRREMQKYHDLTTEQATVSFRHSQRAMIGGFIVVVGCIIIVTIPAIPTETKLIVGSVGVISTILSGYITNTFLKSHAASVAQLNRFFTQPLISSYLLTAERVALQLEPSERTPALQLVVAQALRSAGSESIALGAIYEESTRRGHKSDNRNGGESSAPSQVGIAVPGAATP</sequence>
<evidence type="ECO:0000259" key="3">
    <source>
        <dbReference type="Pfam" id="PF20712"/>
    </source>
</evidence>
<feature type="region of interest" description="Disordered" evidence="1">
    <location>
        <begin position="268"/>
        <end position="297"/>
    </location>
</feature>
<evidence type="ECO:0000256" key="2">
    <source>
        <dbReference type="SAM" id="Phobius"/>
    </source>
</evidence>
<evidence type="ECO:0000313" key="4">
    <source>
        <dbReference type="EMBL" id="KJL45705.1"/>
    </source>
</evidence>
<keyword evidence="2" id="KW-0812">Transmembrane</keyword>
<feature type="transmembrane region" description="Helical" evidence="2">
    <location>
        <begin position="152"/>
        <end position="172"/>
    </location>
</feature>
<protein>
    <recommendedName>
        <fullName evidence="3">Cyanobacterial TRADD-N associated 2 transmembrane domain-containing protein</fullName>
    </recommendedName>
</protein>